<evidence type="ECO:0000313" key="1">
    <source>
        <dbReference type="EMBL" id="TQV67784.1"/>
    </source>
</evidence>
<dbReference type="Proteomes" id="UP000319732">
    <property type="component" value="Unassembled WGS sequence"/>
</dbReference>
<dbReference type="OrthoDB" id="8527650at2"/>
<gene>
    <name evidence="1" type="ORF">FKG94_24970</name>
</gene>
<dbReference type="RefSeq" id="WP_142929682.1">
    <property type="nucleotide sequence ID" value="NZ_ML660109.1"/>
</dbReference>
<dbReference type="InterPro" id="IPR021074">
    <property type="entry name" value="Formate_DH_dsu"/>
</dbReference>
<dbReference type="AlphaFoldDB" id="A0A545SS38"/>
<evidence type="ECO:0000313" key="2">
    <source>
        <dbReference type="Proteomes" id="UP000319732"/>
    </source>
</evidence>
<name>A0A545SS38_9GAMM</name>
<accession>A0A545SS38</accession>
<protein>
    <submittedName>
        <fullName evidence="1">Formate dehydrogenase subunit delta</fullName>
    </submittedName>
</protein>
<reference evidence="1 2" key="1">
    <citation type="submission" date="2019-06" db="EMBL/GenBank/DDBJ databases">
        <title>Whole genome sequence for Cellvibrionaceae sp. R142.</title>
        <authorList>
            <person name="Wang G."/>
        </authorList>
    </citation>
    <scope>NUCLEOTIDE SEQUENCE [LARGE SCALE GENOMIC DNA]</scope>
    <source>
        <strain evidence="1 2">R142</strain>
    </source>
</reference>
<dbReference type="Pfam" id="PF11390">
    <property type="entry name" value="FdsD"/>
    <property type="match status" value="1"/>
</dbReference>
<proteinExistence type="predicted"/>
<sequence length="83" mass="9088">MNSDNSRQDHLIRMLNQISANHQHRDDDEAAAQAVANHVGKFWARSMKEKIIGCSAAEKAQLSPIALRSVALLEGDDLPPGRA</sequence>
<organism evidence="1 2">
    <name type="scientific">Exilibacterium tricleocarpae</name>
    <dbReference type="NCBI Taxonomy" id="2591008"/>
    <lineage>
        <taxon>Bacteria</taxon>
        <taxon>Pseudomonadati</taxon>
        <taxon>Pseudomonadota</taxon>
        <taxon>Gammaproteobacteria</taxon>
        <taxon>Cellvibrionales</taxon>
        <taxon>Cellvibrionaceae</taxon>
        <taxon>Exilibacterium</taxon>
    </lineage>
</organism>
<keyword evidence="2" id="KW-1185">Reference proteome</keyword>
<dbReference type="EMBL" id="VHSG01000033">
    <property type="protein sequence ID" value="TQV67784.1"/>
    <property type="molecule type" value="Genomic_DNA"/>
</dbReference>
<comment type="caution">
    <text evidence="1">The sequence shown here is derived from an EMBL/GenBank/DDBJ whole genome shotgun (WGS) entry which is preliminary data.</text>
</comment>